<name>A0A7R9VX22_9CHLO</name>
<gene>
    <name evidence="8" type="ORF">CEUR00632_LOCUS19451</name>
</gene>
<dbReference type="EMBL" id="HBEC01041783">
    <property type="protein sequence ID" value="CAD8308072.1"/>
    <property type="molecule type" value="Transcribed_RNA"/>
</dbReference>
<dbReference type="PANTHER" id="PTHR12560:SF0">
    <property type="entry name" value="LD18904P"/>
    <property type="match status" value="1"/>
</dbReference>
<comment type="subcellular location">
    <subcellularLocation>
        <location evidence="1">Membrane</location>
        <topology evidence="1">Multi-pass membrane protein</topology>
    </subcellularLocation>
</comment>
<feature type="domain" description="TLC" evidence="7">
    <location>
        <begin position="60"/>
        <end position="265"/>
    </location>
</feature>
<evidence type="ECO:0000256" key="1">
    <source>
        <dbReference type="ARBA" id="ARBA00004141"/>
    </source>
</evidence>
<reference evidence="8" key="1">
    <citation type="submission" date="2021-01" db="EMBL/GenBank/DDBJ databases">
        <authorList>
            <person name="Corre E."/>
            <person name="Pelletier E."/>
            <person name="Niang G."/>
            <person name="Scheremetjew M."/>
            <person name="Finn R."/>
            <person name="Kale V."/>
            <person name="Holt S."/>
            <person name="Cochrane G."/>
            <person name="Meng A."/>
            <person name="Brown T."/>
            <person name="Cohen L."/>
        </authorList>
    </citation>
    <scope>NUCLEOTIDE SEQUENCE</scope>
    <source>
        <strain evidence="8">CCMP219</strain>
    </source>
</reference>
<proteinExistence type="predicted"/>
<dbReference type="SMART" id="SM00724">
    <property type="entry name" value="TLC"/>
    <property type="match status" value="1"/>
</dbReference>
<evidence type="ECO:0000256" key="4">
    <source>
        <dbReference type="ARBA" id="ARBA00023136"/>
    </source>
</evidence>
<dbReference type="GO" id="GO:0046513">
    <property type="term" value="P:ceramide biosynthetic process"/>
    <property type="evidence" value="ECO:0007669"/>
    <property type="project" value="InterPro"/>
</dbReference>
<dbReference type="PANTHER" id="PTHR12560">
    <property type="entry name" value="LONGEVITY ASSURANCE FACTOR 1 LAG1"/>
    <property type="match status" value="1"/>
</dbReference>
<dbReference type="Pfam" id="PF03798">
    <property type="entry name" value="TRAM_LAG1_CLN8"/>
    <property type="match status" value="1"/>
</dbReference>
<feature type="transmembrane region" description="Helical" evidence="6">
    <location>
        <begin position="25"/>
        <end position="45"/>
    </location>
</feature>
<feature type="transmembrane region" description="Helical" evidence="6">
    <location>
        <begin position="148"/>
        <end position="172"/>
    </location>
</feature>
<evidence type="ECO:0000313" key="8">
    <source>
        <dbReference type="EMBL" id="CAD8308072.1"/>
    </source>
</evidence>
<protein>
    <recommendedName>
        <fullName evidence="7">TLC domain-containing protein</fullName>
    </recommendedName>
</protein>
<feature type="transmembrane region" description="Helical" evidence="6">
    <location>
        <begin position="233"/>
        <end position="254"/>
    </location>
</feature>
<dbReference type="InterPro" id="IPR006634">
    <property type="entry name" value="TLC-dom"/>
</dbReference>
<evidence type="ECO:0000256" key="5">
    <source>
        <dbReference type="PROSITE-ProRule" id="PRU00205"/>
    </source>
</evidence>
<keyword evidence="4 5" id="KW-0472">Membrane</keyword>
<evidence type="ECO:0000256" key="6">
    <source>
        <dbReference type="SAM" id="Phobius"/>
    </source>
</evidence>
<dbReference type="PIRSF" id="PIRSF005225">
    <property type="entry name" value="LAG1_LAC1"/>
    <property type="match status" value="1"/>
</dbReference>
<accession>A0A7R9VX22</accession>
<dbReference type="GO" id="GO:0050291">
    <property type="term" value="F:sphingosine N-acyltransferase activity"/>
    <property type="evidence" value="ECO:0007669"/>
    <property type="project" value="InterPro"/>
</dbReference>
<dbReference type="GO" id="GO:0005789">
    <property type="term" value="C:endoplasmic reticulum membrane"/>
    <property type="evidence" value="ECO:0007669"/>
    <property type="project" value="UniProtKB-SubCell"/>
</dbReference>
<feature type="transmembrane region" description="Helical" evidence="6">
    <location>
        <begin position="193"/>
        <end position="213"/>
    </location>
</feature>
<evidence type="ECO:0000256" key="2">
    <source>
        <dbReference type="ARBA" id="ARBA00022692"/>
    </source>
</evidence>
<organism evidence="8">
    <name type="scientific">Chlamydomonas euryale</name>
    <dbReference type="NCBI Taxonomy" id="1486919"/>
    <lineage>
        <taxon>Eukaryota</taxon>
        <taxon>Viridiplantae</taxon>
        <taxon>Chlorophyta</taxon>
        <taxon>core chlorophytes</taxon>
        <taxon>Chlorophyceae</taxon>
        <taxon>CS clade</taxon>
        <taxon>Chlamydomonadales</taxon>
        <taxon>Chlamydomonadaceae</taxon>
        <taxon>Chlamydomonas</taxon>
    </lineage>
</organism>
<dbReference type="InterPro" id="IPR016439">
    <property type="entry name" value="Lag1/Lac1-like"/>
</dbReference>
<evidence type="ECO:0000259" key="7">
    <source>
        <dbReference type="PROSITE" id="PS50922"/>
    </source>
</evidence>
<keyword evidence="3 6" id="KW-1133">Transmembrane helix</keyword>
<dbReference type="PROSITE" id="PS50922">
    <property type="entry name" value="TLC"/>
    <property type="match status" value="1"/>
</dbReference>
<dbReference type="AlphaFoldDB" id="A0A7R9VX22"/>
<evidence type="ECO:0000256" key="3">
    <source>
        <dbReference type="ARBA" id="ARBA00022989"/>
    </source>
</evidence>
<keyword evidence="2 5" id="KW-0812">Transmembrane</keyword>
<sequence>MAAAAQAAGATLGLARSPHVADFVAASWIAMVLLAARLVAEWTLLPILRARCKGPDAEKTAFALFDNGFIAAFAGALEAYAVYLTVAENYGCTPLSPDTCIQGWPNHEIGMGQRMYMVLMFNYYLYEMLSTLMGFGTQLKPDMIVHHMATMSLISCSYTINLVRFGIMWQALFDFSNPLLHVAKIVHISEVPVLKDLMLPLFAVVFFVVRVAASPYAIVYPGLRDAPSVLSPLWAAVLIALMFFVCGLQVFWFYKIVQLARKGEAKEPAEPEKKKK</sequence>